<dbReference type="InterPro" id="IPR038770">
    <property type="entry name" value="Na+/solute_symporter_sf"/>
</dbReference>
<evidence type="ECO:0000259" key="8">
    <source>
        <dbReference type="Pfam" id="PF00999"/>
    </source>
</evidence>
<feature type="transmembrane region" description="Helical" evidence="7">
    <location>
        <begin position="206"/>
        <end position="227"/>
    </location>
</feature>
<keyword evidence="4 7" id="KW-1133">Transmembrane helix</keyword>
<dbReference type="GO" id="GO:0015297">
    <property type="term" value="F:antiporter activity"/>
    <property type="evidence" value="ECO:0007669"/>
    <property type="project" value="InterPro"/>
</dbReference>
<evidence type="ECO:0000256" key="5">
    <source>
        <dbReference type="ARBA" id="ARBA00023065"/>
    </source>
</evidence>
<evidence type="ECO:0000256" key="3">
    <source>
        <dbReference type="ARBA" id="ARBA00022692"/>
    </source>
</evidence>
<dbReference type="Pfam" id="PF00999">
    <property type="entry name" value="Na_H_Exchanger"/>
    <property type="match status" value="1"/>
</dbReference>
<keyword evidence="6 7" id="KW-0472">Membrane</keyword>
<evidence type="ECO:0000256" key="7">
    <source>
        <dbReference type="SAM" id="Phobius"/>
    </source>
</evidence>
<dbReference type="InterPro" id="IPR006153">
    <property type="entry name" value="Cation/H_exchanger_TM"/>
</dbReference>
<dbReference type="InterPro" id="IPR050794">
    <property type="entry name" value="CPA2_transporter"/>
</dbReference>
<feature type="transmembrane region" description="Helical" evidence="7">
    <location>
        <begin position="36"/>
        <end position="54"/>
    </location>
</feature>
<dbReference type="PANTHER" id="PTHR32468:SF0">
    <property type="entry name" value="K(+)_H(+) ANTIPORTER 1"/>
    <property type="match status" value="1"/>
</dbReference>
<dbReference type="GO" id="GO:1902600">
    <property type="term" value="P:proton transmembrane transport"/>
    <property type="evidence" value="ECO:0007669"/>
    <property type="project" value="InterPro"/>
</dbReference>
<name>A0A9X3RZE3_9ACTN</name>
<accession>A0A9X3RZE3</accession>
<keyword evidence="3 7" id="KW-0812">Transmembrane</keyword>
<evidence type="ECO:0000256" key="4">
    <source>
        <dbReference type="ARBA" id="ARBA00022989"/>
    </source>
</evidence>
<dbReference type="Gene3D" id="1.20.1530.20">
    <property type="match status" value="1"/>
</dbReference>
<feature type="transmembrane region" description="Helical" evidence="7">
    <location>
        <begin position="173"/>
        <end position="194"/>
    </location>
</feature>
<evidence type="ECO:0000313" key="9">
    <source>
        <dbReference type="EMBL" id="MDA0158762.1"/>
    </source>
</evidence>
<feature type="domain" description="Cation/H+ exchanger transmembrane" evidence="8">
    <location>
        <begin position="21"/>
        <end position="398"/>
    </location>
</feature>
<dbReference type="Proteomes" id="UP001149140">
    <property type="component" value="Unassembled WGS sequence"/>
</dbReference>
<dbReference type="EMBL" id="JAPDOD010000001">
    <property type="protein sequence ID" value="MDA0158762.1"/>
    <property type="molecule type" value="Genomic_DNA"/>
</dbReference>
<evidence type="ECO:0000313" key="10">
    <source>
        <dbReference type="Proteomes" id="UP001149140"/>
    </source>
</evidence>
<reference evidence="9" key="1">
    <citation type="submission" date="2022-10" db="EMBL/GenBank/DDBJ databases">
        <title>The WGS of Solirubrobacter ginsenosidimutans DSM 21036.</title>
        <authorList>
            <person name="Jiang Z."/>
        </authorList>
    </citation>
    <scope>NUCLEOTIDE SEQUENCE</scope>
    <source>
        <strain evidence="9">DSM 21036</strain>
    </source>
</reference>
<comment type="subcellular location">
    <subcellularLocation>
        <location evidence="1">Membrane</location>
        <topology evidence="1">Multi-pass membrane protein</topology>
    </subcellularLocation>
</comment>
<keyword evidence="2" id="KW-0813">Transport</keyword>
<evidence type="ECO:0000256" key="1">
    <source>
        <dbReference type="ARBA" id="ARBA00004141"/>
    </source>
</evidence>
<feature type="transmembrane region" description="Helical" evidence="7">
    <location>
        <begin position="74"/>
        <end position="90"/>
    </location>
</feature>
<gene>
    <name evidence="9" type="ORF">OM076_00680</name>
</gene>
<proteinExistence type="predicted"/>
<dbReference type="PANTHER" id="PTHR32468">
    <property type="entry name" value="CATION/H + ANTIPORTER"/>
    <property type="match status" value="1"/>
</dbReference>
<dbReference type="GO" id="GO:0016020">
    <property type="term" value="C:membrane"/>
    <property type="evidence" value="ECO:0007669"/>
    <property type="project" value="UniProtKB-SubCell"/>
</dbReference>
<dbReference type="RefSeq" id="WP_270037358.1">
    <property type="nucleotide sequence ID" value="NZ_JAPDOD010000001.1"/>
</dbReference>
<feature type="transmembrane region" description="Helical" evidence="7">
    <location>
        <begin position="102"/>
        <end position="124"/>
    </location>
</feature>
<keyword evidence="10" id="KW-1185">Reference proteome</keyword>
<evidence type="ECO:0000256" key="2">
    <source>
        <dbReference type="ARBA" id="ARBA00022448"/>
    </source>
</evidence>
<feature type="transmembrane region" description="Helical" evidence="7">
    <location>
        <begin position="349"/>
        <end position="368"/>
    </location>
</feature>
<feature type="transmembrane region" description="Helical" evidence="7">
    <location>
        <begin position="318"/>
        <end position="337"/>
    </location>
</feature>
<feature type="transmembrane region" description="Helical" evidence="7">
    <location>
        <begin position="239"/>
        <end position="267"/>
    </location>
</feature>
<feature type="transmembrane region" description="Helical" evidence="7">
    <location>
        <begin position="136"/>
        <end position="161"/>
    </location>
</feature>
<keyword evidence="5" id="KW-0406">Ion transport</keyword>
<evidence type="ECO:0000256" key="6">
    <source>
        <dbReference type="ARBA" id="ARBA00023136"/>
    </source>
</evidence>
<protein>
    <submittedName>
        <fullName evidence="9">Cation:proton antiporter</fullName>
    </submittedName>
</protein>
<comment type="caution">
    <text evidence="9">The sequence shown here is derived from an EMBL/GenBank/DDBJ whole genome shotgun (WGS) entry which is preliminary data.</text>
</comment>
<dbReference type="AlphaFoldDB" id="A0A9X3RZE3"/>
<sequence>MHPTLTTGRIVLDVAVILLAARAGGMLFERIGQPGVIGELVAGIALGPTLLGALPGDPSSALFPADATTVLRQIGQLGLVLFMFTVGWDLDLRLVRRRGTAAATVSAASTLLPFALGLALAVHLHETHDSVDGTPVPFWPFALFVGASLSLTAFPVLARILRETGLSQTRLGVLVLSAAAVDDIVGWSALAIALTALEAGGAWDYIRIFVETAVFVAVIALVVRPLLRVLLRSATPAREALVVPVALTGAYLTEAIGIHAAFGAFLTGAAMPRQDRDLALAEIRRRLSPVSALLVPIYFVTSGMMVDIPGLRKSDLADLALILATACAGKFVGAYTGARIARESVRDSAAIGVMMNTRGVIEIVLLTVGREQGLIDDRLFTLLALMAIFTTLLTSPLLRAIVPIVPARSSCANAS</sequence>
<feature type="transmembrane region" description="Helical" evidence="7">
    <location>
        <begin position="6"/>
        <end position="24"/>
    </location>
</feature>
<feature type="transmembrane region" description="Helical" evidence="7">
    <location>
        <begin position="380"/>
        <end position="402"/>
    </location>
</feature>
<organism evidence="9 10">
    <name type="scientific">Solirubrobacter ginsenosidimutans</name>
    <dbReference type="NCBI Taxonomy" id="490573"/>
    <lineage>
        <taxon>Bacteria</taxon>
        <taxon>Bacillati</taxon>
        <taxon>Actinomycetota</taxon>
        <taxon>Thermoleophilia</taxon>
        <taxon>Solirubrobacterales</taxon>
        <taxon>Solirubrobacteraceae</taxon>
        <taxon>Solirubrobacter</taxon>
    </lineage>
</organism>